<dbReference type="EMBL" id="JBJKFK010000131">
    <property type="protein sequence ID" value="KAL3319492.1"/>
    <property type="molecule type" value="Genomic_DNA"/>
</dbReference>
<evidence type="ECO:0000313" key="3">
    <source>
        <dbReference type="Proteomes" id="UP001626550"/>
    </source>
</evidence>
<dbReference type="InterPro" id="IPR039867">
    <property type="entry name" value="Furry/Tao3/Mor2"/>
</dbReference>
<reference evidence="2 3" key="1">
    <citation type="submission" date="2024-11" db="EMBL/GenBank/DDBJ databases">
        <title>Adaptive evolution of stress response genes in parasites aligns with host niche diversity.</title>
        <authorList>
            <person name="Hahn C."/>
            <person name="Resl P."/>
        </authorList>
    </citation>
    <scope>NUCLEOTIDE SEQUENCE [LARGE SCALE GENOMIC DNA]</scope>
    <source>
        <strain evidence="2">EGGRZ-B1_66</strain>
        <tissue evidence="2">Body</tissue>
    </source>
</reference>
<accession>A0ABD2QJZ5</accession>
<gene>
    <name evidence="2" type="ORF">Ciccas_001830</name>
</gene>
<evidence type="ECO:0000313" key="2">
    <source>
        <dbReference type="EMBL" id="KAL3319492.1"/>
    </source>
</evidence>
<dbReference type="AlphaFoldDB" id="A0ABD2QJZ5"/>
<dbReference type="PANTHER" id="PTHR12295:SF30">
    <property type="entry name" value="PROTEIN FURRY"/>
    <property type="match status" value="1"/>
</dbReference>
<comment type="caution">
    <text evidence="2">The sequence shown here is derived from an EMBL/GenBank/DDBJ whole genome shotgun (WGS) entry which is preliminary data.</text>
</comment>
<dbReference type="Proteomes" id="UP001626550">
    <property type="component" value="Unassembled WGS sequence"/>
</dbReference>
<sequence>MLIGELSEHHEFVLDWNSQIPLILLCCLWGMDHSRPLVQDCCKAMLVSILRLSCPQFGNELRQLTTQMRFSSATLAHPSPFPGLRKQSFTLTDSGLLAKDTYPYLLHKMLSKYHNSSTTSPDEPSCNSSPFQPFNYGLAVQESPKKSGDQQQQYKALEAFIAFFLARNGQPLWFWEDLTTSRFAQSSMDVIISSYYEPFDLTFEARNFSNCCRLPSLASLSVDANSRHAFGSVSLGYPEYKLHLLSTELPPIGCLDGPIKSIYLIRSAFYIDQLIKLLSRLISHPVDCAHSCACYTTQDQHVNCITARLATTALEMGLSSHNRHYASRSLQIFRASGVHLDSRKFSDVISVLAEIVAEPCEDAACFIGEILLTLEMVLNHVQKSTKCIPLYRLIASTSSEAFFWSGQSLSGSGAPTSNAVSASGPNSAQSSPHKGTPTANTCATTSAPVVIVPSR</sequence>
<name>A0ABD2QJZ5_9PLAT</name>
<keyword evidence="3" id="KW-1185">Reference proteome</keyword>
<evidence type="ECO:0000256" key="1">
    <source>
        <dbReference type="SAM" id="MobiDB-lite"/>
    </source>
</evidence>
<proteinExistence type="predicted"/>
<feature type="region of interest" description="Disordered" evidence="1">
    <location>
        <begin position="415"/>
        <end position="441"/>
    </location>
</feature>
<protein>
    <submittedName>
        <fullName evidence="2">Uncharacterized protein</fullName>
    </submittedName>
</protein>
<organism evidence="2 3">
    <name type="scientific">Cichlidogyrus casuarinus</name>
    <dbReference type="NCBI Taxonomy" id="1844966"/>
    <lineage>
        <taxon>Eukaryota</taxon>
        <taxon>Metazoa</taxon>
        <taxon>Spiralia</taxon>
        <taxon>Lophotrochozoa</taxon>
        <taxon>Platyhelminthes</taxon>
        <taxon>Monogenea</taxon>
        <taxon>Monopisthocotylea</taxon>
        <taxon>Dactylogyridea</taxon>
        <taxon>Ancyrocephalidae</taxon>
        <taxon>Cichlidogyrus</taxon>
    </lineage>
</organism>
<dbReference type="PANTHER" id="PTHR12295">
    <property type="entry name" value="FURRY-RELATED"/>
    <property type="match status" value="1"/>
</dbReference>